<keyword evidence="1" id="KW-0472">Membrane</keyword>
<evidence type="ECO:0000313" key="2">
    <source>
        <dbReference type="EMBL" id="RDE24359.1"/>
    </source>
</evidence>
<organism evidence="2 3">
    <name type="scientific">Motiliproteus coralliicola</name>
    <dbReference type="NCBI Taxonomy" id="2283196"/>
    <lineage>
        <taxon>Bacteria</taxon>
        <taxon>Pseudomonadati</taxon>
        <taxon>Pseudomonadota</taxon>
        <taxon>Gammaproteobacteria</taxon>
        <taxon>Oceanospirillales</taxon>
        <taxon>Oceanospirillaceae</taxon>
        <taxon>Motiliproteus</taxon>
    </lineage>
</organism>
<reference evidence="2 3" key="1">
    <citation type="submission" date="2018-07" db="EMBL/GenBank/DDBJ databases">
        <title>Motiliproteus coralliicola sp. nov., a bacterium isolated from Coral.</title>
        <authorList>
            <person name="Wang G."/>
        </authorList>
    </citation>
    <scope>NUCLEOTIDE SEQUENCE [LARGE SCALE GENOMIC DNA]</scope>
    <source>
        <strain evidence="2 3">C34</strain>
    </source>
</reference>
<evidence type="ECO:0008006" key="4">
    <source>
        <dbReference type="Google" id="ProtNLM"/>
    </source>
</evidence>
<dbReference type="RefSeq" id="WP_114693946.1">
    <property type="nucleotide sequence ID" value="NZ_QQOH01000001.1"/>
</dbReference>
<name>A0A369WTH5_9GAMM</name>
<dbReference type="AlphaFoldDB" id="A0A369WTH5"/>
<keyword evidence="3" id="KW-1185">Reference proteome</keyword>
<accession>A0A369WTH5</accession>
<feature type="transmembrane region" description="Helical" evidence="1">
    <location>
        <begin position="60"/>
        <end position="80"/>
    </location>
</feature>
<evidence type="ECO:0000256" key="1">
    <source>
        <dbReference type="SAM" id="Phobius"/>
    </source>
</evidence>
<comment type="caution">
    <text evidence="2">The sequence shown here is derived from an EMBL/GenBank/DDBJ whole genome shotgun (WGS) entry which is preliminary data.</text>
</comment>
<feature type="transmembrane region" description="Helical" evidence="1">
    <location>
        <begin position="7"/>
        <end position="24"/>
    </location>
</feature>
<dbReference type="Proteomes" id="UP000253769">
    <property type="component" value="Unassembled WGS sequence"/>
</dbReference>
<keyword evidence="1" id="KW-1133">Transmembrane helix</keyword>
<keyword evidence="1" id="KW-0812">Transmembrane</keyword>
<sequence length="89" mass="10375">MNTVRLLLKAFLIVVYLLGLWQLVEPNSFGIPFWTLWVAVALWIAHLGEYLFLRRRFAGLAGSALHHFCQTLLFGFLHWLPLLRRPNSN</sequence>
<feature type="transmembrane region" description="Helical" evidence="1">
    <location>
        <begin position="30"/>
        <end position="53"/>
    </location>
</feature>
<gene>
    <name evidence="2" type="ORF">DV711_01870</name>
</gene>
<dbReference type="EMBL" id="QQOH01000001">
    <property type="protein sequence ID" value="RDE24359.1"/>
    <property type="molecule type" value="Genomic_DNA"/>
</dbReference>
<evidence type="ECO:0000313" key="3">
    <source>
        <dbReference type="Proteomes" id="UP000253769"/>
    </source>
</evidence>
<proteinExistence type="predicted"/>
<protein>
    <recommendedName>
        <fullName evidence="4">DUF1145 domain-containing protein</fullName>
    </recommendedName>
</protein>